<name>A0A4Q9KD72_9ACTN</name>
<sequence length="323" mass="33285">MRTSALGSLPGTDLGAGVRLALEAVSVPWLPEFPARGPWAGMVGRALGLLDGLGAELSAGEWRLAAVPGLDQRRAKAALRDDLDVLEENAQGLAGPLKVAVTGPWTLASAVLRPLGGRVLGDRGARRDLAQSLASGVRGLVADVERRLPGVEVLLQVDEPSLPSVLAGGVPTEGGYFRHRSVDRPEAVELLRELGGDLLHCCAPGLDVELAVGRHGAGFTGVSLDQDLMNRADWDALGPLLEDGRELWLGAASTASGVAPTADALTRRVLGALRPLDLGPVLAERVVLTPACGLAGWPASQVSALLRALATTAERVGGELGAG</sequence>
<evidence type="ECO:0000313" key="1">
    <source>
        <dbReference type="EMBL" id="TBT84594.1"/>
    </source>
</evidence>
<protein>
    <submittedName>
        <fullName evidence="1">Uncharacterized protein</fullName>
    </submittedName>
</protein>
<comment type="caution">
    <text evidence="1">The sequence shown here is derived from an EMBL/GenBank/DDBJ whole genome shotgun (WGS) entry which is preliminary data.</text>
</comment>
<gene>
    <name evidence="1" type="ORF">ET989_07950</name>
</gene>
<dbReference type="Proteomes" id="UP000292373">
    <property type="component" value="Unassembled WGS sequence"/>
</dbReference>
<evidence type="ECO:0000313" key="2">
    <source>
        <dbReference type="Proteomes" id="UP000292373"/>
    </source>
</evidence>
<dbReference type="EMBL" id="SDMQ01000007">
    <property type="protein sequence ID" value="TBT84594.1"/>
    <property type="molecule type" value="Genomic_DNA"/>
</dbReference>
<organism evidence="1 2">
    <name type="scientific">Propioniciclava sinopodophylli</name>
    <dbReference type="NCBI Taxonomy" id="1837344"/>
    <lineage>
        <taxon>Bacteria</taxon>
        <taxon>Bacillati</taxon>
        <taxon>Actinomycetota</taxon>
        <taxon>Actinomycetes</taxon>
        <taxon>Propionibacteriales</taxon>
        <taxon>Propionibacteriaceae</taxon>
        <taxon>Propioniciclava</taxon>
    </lineage>
</organism>
<reference evidence="1 2" key="1">
    <citation type="submission" date="2019-01" db="EMBL/GenBank/DDBJ databases">
        <title>Lactibacter flavus gen. nov., sp. nov., a novel bacterium of the family Propionibacteriaceae isolated from raw milk and dairy products.</title>
        <authorList>
            <person name="Huptas C."/>
            <person name="Wenning M."/>
            <person name="Breitenwieser F."/>
            <person name="Doll E."/>
            <person name="Von Neubeck M."/>
            <person name="Busse H.-J."/>
            <person name="Scherer S."/>
        </authorList>
    </citation>
    <scope>NUCLEOTIDE SEQUENCE [LARGE SCALE GENOMIC DNA]</scope>
    <source>
        <strain evidence="1 2">KCTC 33808</strain>
    </source>
</reference>
<dbReference type="RefSeq" id="WP_131168018.1">
    <property type="nucleotide sequence ID" value="NZ_SDMQ01000007.1"/>
</dbReference>
<dbReference type="AlphaFoldDB" id="A0A4Q9KD72"/>
<proteinExistence type="predicted"/>
<dbReference type="SUPFAM" id="SSF51726">
    <property type="entry name" value="UROD/MetE-like"/>
    <property type="match status" value="1"/>
</dbReference>
<dbReference type="Gene3D" id="3.20.20.210">
    <property type="match status" value="1"/>
</dbReference>
<dbReference type="OrthoDB" id="5242426at2"/>
<dbReference type="InterPro" id="IPR038071">
    <property type="entry name" value="UROD/MetE-like_sf"/>
</dbReference>
<accession>A0A4Q9KD72</accession>
<keyword evidence="2" id="KW-1185">Reference proteome</keyword>